<dbReference type="Proteomes" id="UP000790377">
    <property type="component" value="Unassembled WGS sequence"/>
</dbReference>
<comment type="caution">
    <text evidence="1">The sequence shown here is derived from an EMBL/GenBank/DDBJ whole genome shotgun (WGS) entry which is preliminary data.</text>
</comment>
<sequence length="434" mass="49010">MGTPRHGSCINNGKENAVCGAGIWVAVDHPLNQSIRVKNDTQSNQVGEIAAVLKALQSTNPATPITIATDSMYVIDGLTKNLTNWEDQGWINIDNRVLFEATAYHLRRRSAPTHFEWIKGHNGNTGNEKADELANLGARKHNTDDIDTNVPTDFLIQGAKLNKITQATAYAGIRNQKSSKERRSTKINLDMARHNIVDTTKSLETDATLWKNIKNKELTPKLRQFLFKAMHGAFKIGEFWQGIPNFEQRARCPSCNDPTESMEHILTECHQGPQRMIWDLVKKIWPHPQHPWKHPTIGTILGCGSIKSLHEPQPHPNPAHLRTENLINKRDTKARLLTILLIESAYLIWVLRCEKAIRGIEHTTNSIKERWISTLNKRLNLDRLTAKLKLNKKITKKIVESTWTGVIQHQGPSQSEWATSLEVLVGITLPEPST</sequence>
<proteinExistence type="predicted"/>
<evidence type="ECO:0000313" key="2">
    <source>
        <dbReference type="Proteomes" id="UP000790377"/>
    </source>
</evidence>
<evidence type="ECO:0000313" key="1">
    <source>
        <dbReference type="EMBL" id="KAH7915101.1"/>
    </source>
</evidence>
<reference evidence="1" key="1">
    <citation type="journal article" date="2021" name="New Phytol.">
        <title>Evolutionary innovations through gain and loss of genes in the ectomycorrhizal Boletales.</title>
        <authorList>
            <person name="Wu G."/>
            <person name="Miyauchi S."/>
            <person name="Morin E."/>
            <person name="Kuo A."/>
            <person name="Drula E."/>
            <person name="Varga T."/>
            <person name="Kohler A."/>
            <person name="Feng B."/>
            <person name="Cao Y."/>
            <person name="Lipzen A."/>
            <person name="Daum C."/>
            <person name="Hundley H."/>
            <person name="Pangilinan J."/>
            <person name="Johnson J."/>
            <person name="Barry K."/>
            <person name="LaButti K."/>
            <person name="Ng V."/>
            <person name="Ahrendt S."/>
            <person name="Min B."/>
            <person name="Choi I.G."/>
            <person name="Park H."/>
            <person name="Plett J.M."/>
            <person name="Magnuson J."/>
            <person name="Spatafora J.W."/>
            <person name="Nagy L.G."/>
            <person name="Henrissat B."/>
            <person name="Grigoriev I.V."/>
            <person name="Yang Z.L."/>
            <person name="Xu J."/>
            <person name="Martin F.M."/>
        </authorList>
    </citation>
    <scope>NUCLEOTIDE SEQUENCE</scope>
    <source>
        <strain evidence="1">ATCC 28755</strain>
    </source>
</reference>
<name>A0ACB8AP37_9AGAM</name>
<organism evidence="1 2">
    <name type="scientific">Hygrophoropsis aurantiaca</name>
    <dbReference type="NCBI Taxonomy" id="72124"/>
    <lineage>
        <taxon>Eukaryota</taxon>
        <taxon>Fungi</taxon>
        <taxon>Dikarya</taxon>
        <taxon>Basidiomycota</taxon>
        <taxon>Agaricomycotina</taxon>
        <taxon>Agaricomycetes</taxon>
        <taxon>Agaricomycetidae</taxon>
        <taxon>Boletales</taxon>
        <taxon>Coniophorineae</taxon>
        <taxon>Hygrophoropsidaceae</taxon>
        <taxon>Hygrophoropsis</taxon>
    </lineage>
</organism>
<dbReference type="EMBL" id="MU267604">
    <property type="protein sequence ID" value="KAH7915101.1"/>
    <property type="molecule type" value="Genomic_DNA"/>
</dbReference>
<accession>A0ACB8AP37</accession>
<keyword evidence="2" id="KW-1185">Reference proteome</keyword>
<protein>
    <submittedName>
        <fullName evidence="1">Ribonuclease H-like protein</fullName>
    </submittedName>
</protein>
<gene>
    <name evidence="1" type="ORF">BJ138DRAFT_1196530</name>
</gene>